<dbReference type="RefSeq" id="WP_150010541.1">
    <property type="nucleotide sequence ID" value="NZ_VWSG01000002.1"/>
</dbReference>
<feature type="chain" id="PRO_5024303165" evidence="1">
    <location>
        <begin position="19"/>
        <end position="316"/>
    </location>
</feature>
<dbReference type="CDD" id="cd14728">
    <property type="entry name" value="Ere-like"/>
    <property type="match status" value="1"/>
</dbReference>
<organism evidence="2 3">
    <name type="scientific">Paenimyroides baculatum</name>
    <dbReference type="NCBI Taxonomy" id="2608000"/>
    <lineage>
        <taxon>Bacteria</taxon>
        <taxon>Pseudomonadati</taxon>
        <taxon>Bacteroidota</taxon>
        <taxon>Flavobacteriia</taxon>
        <taxon>Flavobacteriales</taxon>
        <taxon>Flavobacteriaceae</taxon>
        <taxon>Paenimyroides</taxon>
    </lineage>
</organism>
<proteinExistence type="predicted"/>
<dbReference type="InterPro" id="IPR007815">
    <property type="entry name" value="Emycin_Estase"/>
</dbReference>
<dbReference type="PANTHER" id="PTHR31299:SF0">
    <property type="entry name" value="ESTERASE, PUTATIVE (AFU_ORTHOLOGUE AFUA_1G05850)-RELATED"/>
    <property type="match status" value="1"/>
</dbReference>
<evidence type="ECO:0000313" key="2">
    <source>
        <dbReference type="EMBL" id="KAA5537862.1"/>
    </source>
</evidence>
<dbReference type="EMBL" id="VWSG01000002">
    <property type="protein sequence ID" value="KAA5537862.1"/>
    <property type="molecule type" value="Genomic_DNA"/>
</dbReference>
<keyword evidence="1" id="KW-0732">Signal</keyword>
<feature type="signal peptide" evidence="1">
    <location>
        <begin position="1"/>
        <end position="18"/>
    </location>
</feature>
<dbReference type="AlphaFoldDB" id="A0A5M6CV48"/>
<evidence type="ECO:0000313" key="3">
    <source>
        <dbReference type="Proteomes" id="UP000325141"/>
    </source>
</evidence>
<dbReference type="Proteomes" id="UP000325141">
    <property type="component" value="Unassembled WGS sequence"/>
</dbReference>
<keyword evidence="3" id="KW-1185">Reference proteome</keyword>
<dbReference type="InterPro" id="IPR052036">
    <property type="entry name" value="Hydrolase/PRTase-associated"/>
</dbReference>
<dbReference type="PANTHER" id="PTHR31299">
    <property type="entry name" value="ESTERASE, PUTATIVE (AFU_ORTHOLOGUE AFUA_1G05850)-RELATED"/>
    <property type="match status" value="1"/>
</dbReference>
<dbReference type="Gene3D" id="3.40.1660.10">
    <property type="entry name" value="EreA-like (biosynthetic domain)"/>
    <property type="match status" value="2"/>
</dbReference>
<accession>A0A5M6CV48</accession>
<evidence type="ECO:0000256" key="1">
    <source>
        <dbReference type="SAM" id="SignalP"/>
    </source>
</evidence>
<reference evidence="2 3" key="1">
    <citation type="submission" date="2019-09" db="EMBL/GenBank/DDBJ databases">
        <title>Genome sequence and assembly of Flavobacterium sp.</title>
        <authorList>
            <person name="Chhetri G."/>
        </authorList>
    </citation>
    <scope>NUCLEOTIDE SEQUENCE [LARGE SCALE GENOMIC DNA]</scope>
    <source>
        <strain evidence="2 3">SNL9</strain>
    </source>
</reference>
<comment type="caution">
    <text evidence="2">The sequence shown here is derived from an EMBL/GenBank/DDBJ whole genome shotgun (WGS) entry which is preliminary data.</text>
</comment>
<dbReference type="SUPFAM" id="SSF159501">
    <property type="entry name" value="EreA/ChaN-like"/>
    <property type="match status" value="1"/>
</dbReference>
<sequence>MLKIFCLFFFTVTTVMHAQNNSINWLNSNVHHLQSGSNTESLDDLHFLAALVKDKQIIGLGEASHGTSEFYIQKGRIVKYLVNELNYRLIAFEAPNTAVQPLNSYIQDGSGDVTVLLKNMGLYNSEEMLQLCNWLQQYNKTAKEKVQLIGTDREEFWSDPMMRDEWMALVFMEEYAQKKGKAIVWAHNLHIAKDNTMSEYNAMGFHLHQKFGSNFYVIGFDTYKGSVTVLDSNGTLEIHFFEGTNDTFSSLFAEVKYPIFFVDFNATGNPLGGMVNKITNLYSNWQTPVPLPIKAGSDFDALIFIRETTASKTPNQ</sequence>
<protein>
    <submittedName>
        <fullName evidence="2">Erythromycin esterase family protein</fullName>
    </submittedName>
</protein>
<dbReference type="GO" id="GO:0046677">
    <property type="term" value="P:response to antibiotic"/>
    <property type="evidence" value="ECO:0007669"/>
    <property type="project" value="InterPro"/>
</dbReference>
<dbReference type="Pfam" id="PF05139">
    <property type="entry name" value="Erythro_esteras"/>
    <property type="match status" value="2"/>
</dbReference>
<name>A0A5M6CV48_9FLAO</name>
<gene>
    <name evidence="2" type="ORF">F0460_04155</name>
</gene>